<organism evidence="2 3">
    <name type="scientific">Hymenobacter elongatus</name>
    <dbReference type="NCBI Taxonomy" id="877208"/>
    <lineage>
        <taxon>Bacteria</taxon>
        <taxon>Pseudomonadati</taxon>
        <taxon>Bacteroidota</taxon>
        <taxon>Cytophagia</taxon>
        <taxon>Cytophagales</taxon>
        <taxon>Hymenobacteraceae</taxon>
        <taxon>Hymenobacter</taxon>
    </lineage>
</organism>
<accession>A0A4Z0PNS7</accession>
<evidence type="ECO:0000256" key="1">
    <source>
        <dbReference type="SAM" id="SignalP"/>
    </source>
</evidence>
<dbReference type="InterPro" id="IPR029058">
    <property type="entry name" value="AB_hydrolase_fold"/>
</dbReference>
<evidence type="ECO:0000313" key="2">
    <source>
        <dbReference type="EMBL" id="TGE17839.1"/>
    </source>
</evidence>
<feature type="signal peptide" evidence="1">
    <location>
        <begin position="1"/>
        <end position="21"/>
    </location>
</feature>
<proteinExistence type="predicted"/>
<sequence length="1068" mass="115653">MKHCYLLLVLLLLGAARPSYAQRPLAAAAAAPGNPPPSLPATLNHFTATIDSLTQHLSRTPIASGILYDRVMPLAGLHAFNAGASLDTSSAAHFRQAYLELYTAAYNPSNRPRPAYLRARADYLARRDSVPLAVFDAAFHQLDTLARADNLLTEQNGLLYDVAGRPRSPFVARALVLAAALTDTIAPTTRFYFGPELALSTRGRTVSSLLIDFDNQQAPVQCLPGQAVPVSYGTPGAKVLRFTVFFADGTQAPALARLYVRDGVLSRASLPLTSNFEEVIATKGFTDYTFTSNGSFSTPVKLSLYGMGQTLTVLHHPLSQAQELAATGSYQLRNPIIFIDGFDANDGRQLYYNTPESHSIYNDLREQGILDLFDRQERDLIILNFPKSRRPKVGGGWTDFDVDGGTDYIERNALVLVQLLNDLKPRLAGPADKFTIIGPSMAGLISRYALARMEQEQLAATTPADQAYWDHRTALWVSLDSPHQGANIPLADQEFLRYYQGLSDVAEQTLNESINSPASRQMLVHHYLAGSELPAGAPGFRNQFMLALRDNGLSNSFGYPVNLRRVALANGRLDGIQRPDITPCGTALQLDIFLRHRAQKRRRRTYFLWINTTNSFSSATLNFTPGQNTRCQVFEGKISPLVLGGTGYSGQSIPLRRRTFVFNGSAGSYDLAPGGSYNTQEQIRQKTEAADDLAPFDAVFDNVVAEHCFIPTVSALAYQYQTLSSYRTTQSLPRPYANMLGRDLSCSGETPFDAYYGPAHTNTYHVEPDGEGLAFLAQELSMVTKATAMSSTITALCPGGSAQISIPTECSRLAASGQPLFPVTYSWTTADPGLRVVSGQGTATPTVQAQPGFVGFTSVFVTATRAGFQPSAPTRYSVYVGGGYTSAVGPYVPVCSSSQVVFTAGGGNIDGNYSWNVYLNDQLRNSLIVRNDNATLTVQPDQAGTLRVEATAEDLCAGGQTTPSPAYVTVVSQIDGFPCNTIGPSLQLYPNPASEQVEITVTEPDGTARRGGPAFQVTLYNGQGRPLRQAEASAGRVLLSTATLPAGLYQVQVRLGSQVLRRQLSVQH</sequence>
<dbReference type="RefSeq" id="WP_135496916.1">
    <property type="nucleotide sequence ID" value="NZ_SRLD01000009.1"/>
</dbReference>
<dbReference type="AlphaFoldDB" id="A0A4Z0PNS7"/>
<keyword evidence="1" id="KW-0732">Signal</keyword>
<protein>
    <submittedName>
        <fullName evidence="2">T9SS type A sorting domain-containing protein</fullName>
    </submittedName>
</protein>
<feature type="chain" id="PRO_5021383511" evidence="1">
    <location>
        <begin position="22"/>
        <end position="1068"/>
    </location>
</feature>
<comment type="caution">
    <text evidence="2">The sequence shown here is derived from an EMBL/GenBank/DDBJ whole genome shotgun (WGS) entry which is preliminary data.</text>
</comment>
<dbReference type="Gene3D" id="3.40.50.1820">
    <property type="entry name" value="alpha/beta hydrolase"/>
    <property type="match status" value="1"/>
</dbReference>
<name>A0A4Z0PNS7_9BACT</name>
<reference evidence="2 3" key="1">
    <citation type="submission" date="2019-04" db="EMBL/GenBank/DDBJ databases">
        <authorList>
            <person name="Feng G."/>
            <person name="Zhang J."/>
            <person name="Zhu H."/>
        </authorList>
    </citation>
    <scope>NUCLEOTIDE SEQUENCE [LARGE SCALE GENOMIC DNA]</scope>
    <source>
        <strain evidence="2 3">JCM 17223</strain>
    </source>
</reference>
<gene>
    <name evidence="2" type="ORF">E5J99_06525</name>
</gene>
<dbReference type="Proteomes" id="UP000297739">
    <property type="component" value="Unassembled WGS sequence"/>
</dbReference>
<dbReference type="SUPFAM" id="SSF53474">
    <property type="entry name" value="alpha/beta-Hydrolases"/>
    <property type="match status" value="1"/>
</dbReference>
<dbReference type="EMBL" id="SRLD01000009">
    <property type="protein sequence ID" value="TGE17839.1"/>
    <property type="molecule type" value="Genomic_DNA"/>
</dbReference>
<dbReference type="OrthoDB" id="4535652at2"/>
<evidence type="ECO:0000313" key="3">
    <source>
        <dbReference type="Proteomes" id="UP000297739"/>
    </source>
</evidence>
<keyword evidence="3" id="KW-1185">Reference proteome</keyword>